<evidence type="ECO:0000256" key="4">
    <source>
        <dbReference type="ARBA" id="ARBA00022833"/>
    </source>
</evidence>
<organism evidence="10 11">
    <name type="scientific">Candidatus Protochlamydia amoebophila</name>
    <dbReference type="NCBI Taxonomy" id="362787"/>
    <lineage>
        <taxon>Bacteria</taxon>
        <taxon>Pseudomonadati</taxon>
        <taxon>Chlamydiota</taxon>
        <taxon>Chlamydiia</taxon>
        <taxon>Parachlamydiales</taxon>
        <taxon>Parachlamydiaceae</taxon>
        <taxon>Candidatus Protochlamydia</taxon>
    </lineage>
</organism>
<feature type="transmembrane region" description="Helical" evidence="8">
    <location>
        <begin position="150"/>
        <end position="172"/>
    </location>
</feature>
<dbReference type="RefSeq" id="WP_039355830.1">
    <property type="nucleotide sequence ID" value="NZ_JSAN01000011.1"/>
</dbReference>
<protein>
    <recommendedName>
        <fullName evidence="9">Peptidase M48 domain-containing protein</fullName>
    </recommendedName>
</protein>
<keyword evidence="4 6" id="KW-0862">Zinc</keyword>
<evidence type="ECO:0000256" key="1">
    <source>
        <dbReference type="ARBA" id="ARBA00022670"/>
    </source>
</evidence>
<dbReference type="EMBL" id="JSAN01000011">
    <property type="protein sequence ID" value="KIC74353.1"/>
    <property type="molecule type" value="Genomic_DNA"/>
</dbReference>
<reference evidence="10 11" key="1">
    <citation type="journal article" date="2014" name="Mol. Biol. Evol.">
        <title>Massive expansion of Ubiquitination-related gene families within the Chlamydiae.</title>
        <authorList>
            <person name="Domman D."/>
            <person name="Collingro A."/>
            <person name="Lagkouvardos I."/>
            <person name="Gehre L."/>
            <person name="Weinmaier T."/>
            <person name="Rattei T."/>
            <person name="Subtil A."/>
            <person name="Horn M."/>
        </authorList>
    </citation>
    <scope>NUCLEOTIDE SEQUENCE [LARGE SCALE GENOMIC DNA]</scope>
    <source>
        <strain evidence="10 11">EI2</strain>
    </source>
</reference>
<keyword evidence="8" id="KW-0472">Membrane</keyword>
<keyword evidence="5 6" id="KW-0482">Metalloprotease</keyword>
<dbReference type="GO" id="GO:0004222">
    <property type="term" value="F:metalloendopeptidase activity"/>
    <property type="evidence" value="ECO:0007669"/>
    <property type="project" value="InterPro"/>
</dbReference>
<keyword evidence="8" id="KW-1133">Transmembrane helix</keyword>
<name>A0A0C1HIF7_9BACT</name>
<evidence type="ECO:0000313" key="11">
    <source>
        <dbReference type="Proteomes" id="UP000031465"/>
    </source>
</evidence>
<dbReference type="Proteomes" id="UP000031465">
    <property type="component" value="Unassembled WGS sequence"/>
</dbReference>
<keyword evidence="7" id="KW-0175">Coiled coil</keyword>
<keyword evidence="2" id="KW-0479">Metal-binding</keyword>
<evidence type="ECO:0000256" key="5">
    <source>
        <dbReference type="ARBA" id="ARBA00023049"/>
    </source>
</evidence>
<keyword evidence="1 6" id="KW-0645">Protease</keyword>
<gene>
    <name evidence="10" type="ORF">DB44_AL00470</name>
</gene>
<dbReference type="GO" id="GO:0046872">
    <property type="term" value="F:metal ion binding"/>
    <property type="evidence" value="ECO:0007669"/>
    <property type="project" value="UniProtKB-KW"/>
</dbReference>
<sequence>MFVLPFLSSPFAFSLQAYKSTCIEMPIVKNGLFSQKRVYRGAQEYNQQIKSLPGYNIKTELQPFFDRIGIRQDIIVTERLNLGFCGAQGTNFFTKGDAVIWVAPKFHKVDKDACHWVMKHEACHIKNNDCFTMPLIPAICSIAAATFSAFMMPIVPALLITMSVGFIAQAIFSQYREGKADDLAITESSVEELKGGRRLLMSLQQTNLESRTTIWKKLVISSSGENRFDFLHPSTASRLKKIERALQQKDVQIDEGEEVEKIVKLKNLMVEINLKIEKELKELGTFGLMKAMQQ</sequence>
<dbReference type="InterPro" id="IPR001915">
    <property type="entry name" value="Peptidase_M48"/>
</dbReference>
<evidence type="ECO:0000256" key="6">
    <source>
        <dbReference type="RuleBase" id="RU003983"/>
    </source>
</evidence>
<proteinExistence type="inferred from homology"/>
<feature type="coiled-coil region" evidence="7">
    <location>
        <begin position="239"/>
        <end position="282"/>
    </location>
</feature>
<evidence type="ECO:0000256" key="8">
    <source>
        <dbReference type="SAM" id="Phobius"/>
    </source>
</evidence>
<comment type="caution">
    <text evidence="10">The sequence shown here is derived from an EMBL/GenBank/DDBJ whole genome shotgun (WGS) entry which is preliminary data.</text>
</comment>
<evidence type="ECO:0000256" key="7">
    <source>
        <dbReference type="SAM" id="Coils"/>
    </source>
</evidence>
<keyword evidence="8" id="KW-0812">Transmembrane</keyword>
<evidence type="ECO:0000256" key="2">
    <source>
        <dbReference type="ARBA" id="ARBA00022723"/>
    </source>
</evidence>
<dbReference type="Pfam" id="PF01435">
    <property type="entry name" value="Peptidase_M48"/>
    <property type="match status" value="1"/>
</dbReference>
<keyword evidence="3 6" id="KW-0378">Hydrolase</keyword>
<comment type="cofactor">
    <cofactor evidence="6">
        <name>Zn(2+)</name>
        <dbReference type="ChEBI" id="CHEBI:29105"/>
    </cofactor>
    <text evidence="6">Binds 1 zinc ion per subunit.</text>
</comment>
<evidence type="ECO:0000259" key="9">
    <source>
        <dbReference type="Pfam" id="PF01435"/>
    </source>
</evidence>
<evidence type="ECO:0000313" key="10">
    <source>
        <dbReference type="EMBL" id="KIC74353.1"/>
    </source>
</evidence>
<comment type="similarity">
    <text evidence="6">Belongs to the peptidase M48 family.</text>
</comment>
<evidence type="ECO:0000256" key="3">
    <source>
        <dbReference type="ARBA" id="ARBA00022801"/>
    </source>
</evidence>
<dbReference type="AlphaFoldDB" id="A0A0C1HIF7"/>
<accession>A0A0C1HIF7</accession>
<dbReference type="PATRIC" id="fig|362787.3.peg.78"/>
<feature type="domain" description="Peptidase M48" evidence="9">
    <location>
        <begin position="106"/>
        <end position="244"/>
    </location>
</feature>
<dbReference type="GO" id="GO:0006508">
    <property type="term" value="P:proteolysis"/>
    <property type="evidence" value="ECO:0007669"/>
    <property type="project" value="UniProtKB-KW"/>
</dbReference>